<reference evidence="4" key="1">
    <citation type="submission" date="2019-03" db="EMBL/GenBank/DDBJ databases">
        <title>Lake Tanganyika Metagenome-Assembled Genomes (MAGs).</title>
        <authorList>
            <person name="Tran P."/>
        </authorList>
    </citation>
    <scope>NUCLEOTIDE SEQUENCE</scope>
    <source>
        <strain evidence="4">M_DeepCast_400m_m2_100</strain>
    </source>
</reference>
<evidence type="ECO:0000256" key="1">
    <source>
        <dbReference type="ARBA" id="ARBA00022603"/>
    </source>
</evidence>
<keyword evidence="1 4" id="KW-0489">Methyltransferase</keyword>
<dbReference type="GO" id="GO:0032259">
    <property type="term" value="P:methylation"/>
    <property type="evidence" value="ECO:0007669"/>
    <property type="project" value="UniProtKB-KW"/>
</dbReference>
<evidence type="ECO:0000313" key="5">
    <source>
        <dbReference type="Proteomes" id="UP000748308"/>
    </source>
</evidence>
<dbReference type="InterPro" id="IPR029063">
    <property type="entry name" value="SAM-dependent_MTases_sf"/>
</dbReference>
<keyword evidence="3" id="KW-0949">S-adenosyl-L-methionine</keyword>
<dbReference type="PANTHER" id="PTHR43591:SF24">
    <property type="entry name" value="2-METHOXY-6-POLYPRENYL-1,4-BENZOQUINOL METHYLASE, MITOCHONDRIAL"/>
    <property type="match status" value="1"/>
</dbReference>
<dbReference type="SUPFAM" id="SSF53335">
    <property type="entry name" value="S-adenosyl-L-methionine-dependent methyltransferases"/>
    <property type="match status" value="1"/>
</dbReference>
<dbReference type="GO" id="GO:0008168">
    <property type="term" value="F:methyltransferase activity"/>
    <property type="evidence" value="ECO:0007669"/>
    <property type="project" value="UniProtKB-KW"/>
</dbReference>
<dbReference type="EMBL" id="VGIY01000027">
    <property type="protein sequence ID" value="MBM3316624.1"/>
    <property type="molecule type" value="Genomic_DNA"/>
</dbReference>
<dbReference type="Proteomes" id="UP000748308">
    <property type="component" value="Unassembled WGS sequence"/>
</dbReference>
<gene>
    <name evidence="4" type="ORF">FJY75_02105</name>
</gene>
<accession>A0A937X8V1</accession>
<proteinExistence type="predicted"/>
<dbReference type="CDD" id="cd02440">
    <property type="entry name" value="AdoMet_MTases"/>
    <property type="match status" value="1"/>
</dbReference>
<evidence type="ECO:0000256" key="3">
    <source>
        <dbReference type="ARBA" id="ARBA00022691"/>
    </source>
</evidence>
<sequence length="257" mass="27056">MQPDRAGLRSLYREVAATYELVNRLLTLGLDARWRQRAAALAAGELARAAAAPAGHDRARCLDVCAGTGEMGAALGDACLRRGLAPPRIVCADLSPAMLAEARRKPQLAGASLAIAAAQSLPFRAGSMDLVLMGFAARNVHTHRAALLAAFGEIHRLLAPGGAFVHLETSQPTCRLWRRLVHLYVAASVRPVGRLVSGSRSGYRYLAHTIPRFYGAGELSALLAEAGFARMRVISLLGGVAAIHVAVKGQARGEAGA</sequence>
<comment type="caution">
    <text evidence="4">The sequence shown here is derived from an EMBL/GenBank/DDBJ whole genome shotgun (WGS) entry which is preliminary data.</text>
</comment>
<dbReference type="Gene3D" id="3.40.50.150">
    <property type="entry name" value="Vaccinia Virus protein VP39"/>
    <property type="match status" value="1"/>
</dbReference>
<dbReference type="InterPro" id="IPR004033">
    <property type="entry name" value="UbiE/COQ5_MeTrFase"/>
</dbReference>
<keyword evidence="2" id="KW-0808">Transferase</keyword>
<dbReference type="PANTHER" id="PTHR43591">
    <property type="entry name" value="METHYLTRANSFERASE"/>
    <property type="match status" value="1"/>
</dbReference>
<protein>
    <submittedName>
        <fullName evidence="4">Class I SAM-dependent methyltransferase</fullName>
    </submittedName>
</protein>
<organism evidence="4 5">
    <name type="scientific">Eiseniibacteriota bacterium</name>
    <dbReference type="NCBI Taxonomy" id="2212470"/>
    <lineage>
        <taxon>Bacteria</taxon>
        <taxon>Candidatus Eiseniibacteriota</taxon>
    </lineage>
</organism>
<evidence type="ECO:0000313" key="4">
    <source>
        <dbReference type="EMBL" id="MBM3316624.1"/>
    </source>
</evidence>
<dbReference type="Pfam" id="PF01209">
    <property type="entry name" value="Ubie_methyltran"/>
    <property type="match status" value="1"/>
</dbReference>
<dbReference type="AlphaFoldDB" id="A0A937X8V1"/>
<name>A0A937X8V1_UNCEI</name>
<dbReference type="PROSITE" id="PS51608">
    <property type="entry name" value="SAM_MT_UBIE"/>
    <property type="match status" value="1"/>
</dbReference>
<evidence type="ECO:0000256" key="2">
    <source>
        <dbReference type="ARBA" id="ARBA00022679"/>
    </source>
</evidence>